<evidence type="ECO:0000256" key="12">
    <source>
        <dbReference type="PROSITE-ProRule" id="PRU00723"/>
    </source>
</evidence>
<dbReference type="GO" id="GO:0036002">
    <property type="term" value="F:pre-mRNA binding"/>
    <property type="evidence" value="ECO:0007669"/>
    <property type="project" value="TreeGrafter"/>
</dbReference>
<keyword evidence="8 11" id="KW-0694">RNA-binding</keyword>
<organism evidence="17 18">
    <name type="scientific">Edaphochlamys debaryana</name>
    <dbReference type="NCBI Taxonomy" id="47281"/>
    <lineage>
        <taxon>Eukaryota</taxon>
        <taxon>Viridiplantae</taxon>
        <taxon>Chlorophyta</taxon>
        <taxon>core chlorophytes</taxon>
        <taxon>Chlorophyceae</taxon>
        <taxon>CS clade</taxon>
        <taxon>Chlamydomonadales</taxon>
        <taxon>Chlamydomonadales incertae sedis</taxon>
        <taxon>Edaphochlamys</taxon>
    </lineage>
</organism>
<evidence type="ECO:0000256" key="11">
    <source>
        <dbReference type="PROSITE-ProRule" id="PRU00176"/>
    </source>
</evidence>
<keyword evidence="6 12" id="KW-0863">Zinc-finger</keyword>
<dbReference type="InterPro" id="IPR000571">
    <property type="entry name" value="Znf_CCCH"/>
</dbReference>
<dbReference type="GO" id="GO:0008380">
    <property type="term" value="P:RNA splicing"/>
    <property type="evidence" value="ECO:0007669"/>
    <property type="project" value="UniProtKB-KW"/>
</dbReference>
<feature type="region of interest" description="Disordered" evidence="14">
    <location>
        <begin position="576"/>
        <end position="621"/>
    </location>
</feature>
<dbReference type="InterPro" id="IPR032297">
    <property type="entry name" value="Torus"/>
</dbReference>
<feature type="domain" description="RRM" evidence="15">
    <location>
        <begin position="161"/>
        <end position="242"/>
    </location>
</feature>
<evidence type="ECO:0008006" key="19">
    <source>
        <dbReference type="Google" id="ProtNLM"/>
    </source>
</evidence>
<evidence type="ECO:0000256" key="5">
    <source>
        <dbReference type="ARBA" id="ARBA00022728"/>
    </source>
</evidence>
<feature type="compositionally biased region" description="Basic and acidic residues" evidence="14">
    <location>
        <begin position="451"/>
        <end position="469"/>
    </location>
</feature>
<dbReference type="InterPro" id="IPR012677">
    <property type="entry name" value="Nucleotide-bd_a/b_plait_sf"/>
</dbReference>
<dbReference type="GO" id="GO:0006397">
    <property type="term" value="P:mRNA processing"/>
    <property type="evidence" value="ECO:0007669"/>
    <property type="project" value="UniProtKB-KW"/>
</dbReference>
<feature type="region of interest" description="Disordered" evidence="14">
    <location>
        <begin position="450"/>
        <end position="469"/>
    </location>
</feature>
<keyword evidence="4 12" id="KW-0479">Metal-binding</keyword>
<dbReference type="GO" id="GO:0008270">
    <property type="term" value="F:zinc ion binding"/>
    <property type="evidence" value="ECO:0007669"/>
    <property type="project" value="UniProtKB-KW"/>
</dbReference>
<keyword evidence="5" id="KW-0747">Spliceosome</keyword>
<feature type="domain" description="C3H1-type" evidence="16">
    <location>
        <begin position="94"/>
        <end position="121"/>
    </location>
</feature>
<dbReference type="InterPro" id="IPR035979">
    <property type="entry name" value="RBD_domain_sf"/>
</dbReference>
<evidence type="ECO:0000256" key="1">
    <source>
        <dbReference type="ARBA" id="ARBA00004123"/>
    </source>
</evidence>
<feature type="region of interest" description="Disordered" evidence="14">
    <location>
        <begin position="499"/>
        <end position="521"/>
    </location>
</feature>
<comment type="similarity">
    <text evidence="2">Belongs to the RRM CWC2 family.</text>
</comment>
<feature type="region of interest" description="Disordered" evidence="14">
    <location>
        <begin position="1"/>
        <end position="74"/>
    </location>
</feature>
<feature type="compositionally biased region" description="Low complexity" evidence="14">
    <location>
        <begin position="510"/>
        <end position="521"/>
    </location>
</feature>
<dbReference type="OrthoDB" id="10251848at2759"/>
<dbReference type="GO" id="GO:0071007">
    <property type="term" value="C:U2-type catalytic step 2 spliceosome"/>
    <property type="evidence" value="ECO:0007669"/>
    <property type="project" value="TreeGrafter"/>
</dbReference>
<feature type="zinc finger region" description="C3H1-type" evidence="12">
    <location>
        <begin position="94"/>
        <end position="121"/>
    </location>
</feature>
<name>A0A835XM47_9CHLO</name>
<reference evidence="17" key="1">
    <citation type="journal article" date="2020" name="bioRxiv">
        <title>Comparative genomics of Chlamydomonas.</title>
        <authorList>
            <person name="Craig R.J."/>
            <person name="Hasan A.R."/>
            <person name="Ness R.W."/>
            <person name="Keightley P.D."/>
        </authorList>
    </citation>
    <scope>NUCLEOTIDE SEQUENCE</scope>
    <source>
        <strain evidence="17">CCAP 11/70</strain>
    </source>
</reference>
<feature type="coiled-coil region" evidence="13">
    <location>
        <begin position="306"/>
        <end position="372"/>
    </location>
</feature>
<evidence type="ECO:0000256" key="9">
    <source>
        <dbReference type="ARBA" id="ARBA00023187"/>
    </source>
</evidence>
<dbReference type="GO" id="GO:0000974">
    <property type="term" value="C:Prp19 complex"/>
    <property type="evidence" value="ECO:0007669"/>
    <property type="project" value="TreeGrafter"/>
</dbReference>
<dbReference type="SUPFAM" id="SSF54928">
    <property type="entry name" value="RNA-binding domain, RBD"/>
    <property type="match status" value="1"/>
</dbReference>
<dbReference type="InterPro" id="IPR000504">
    <property type="entry name" value="RRM_dom"/>
</dbReference>
<evidence type="ECO:0000256" key="4">
    <source>
        <dbReference type="ARBA" id="ARBA00022723"/>
    </source>
</evidence>
<evidence type="ECO:0000256" key="14">
    <source>
        <dbReference type="SAM" id="MobiDB-lite"/>
    </source>
</evidence>
<dbReference type="GO" id="GO:0017070">
    <property type="term" value="F:U6 snRNA binding"/>
    <property type="evidence" value="ECO:0007669"/>
    <property type="project" value="TreeGrafter"/>
</dbReference>
<evidence type="ECO:0000256" key="13">
    <source>
        <dbReference type="SAM" id="Coils"/>
    </source>
</evidence>
<evidence type="ECO:0000256" key="7">
    <source>
        <dbReference type="ARBA" id="ARBA00022833"/>
    </source>
</evidence>
<evidence type="ECO:0000256" key="6">
    <source>
        <dbReference type="ARBA" id="ARBA00022771"/>
    </source>
</evidence>
<dbReference type="GO" id="GO:0071006">
    <property type="term" value="C:U2-type catalytic step 1 spliceosome"/>
    <property type="evidence" value="ECO:0007669"/>
    <property type="project" value="TreeGrafter"/>
</dbReference>
<keyword evidence="10" id="KW-0539">Nucleus</keyword>
<dbReference type="PROSITE" id="PS50103">
    <property type="entry name" value="ZF_C3H1"/>
    <property type="match status" value="1"/>
</dbReference>
<dbReference type="PANTHER" id="PTHR14089:SF2">
    <property type="entry name" value="PRE-MRNA-SPLICING FACTOR CWC2"/>
    <property type="match status" value="1"/>
</dbReference>
<keyword evidence="7 12" id="KW-0862">Zinc</keyword>
<dbReference type="AlphaFoldDB" id="A0A835XM47"/>
<dbReference type="Pfam" id="PF00076">
    <property type="entry name" value="RRM_1"/>
    <property type="match status" value="1"/>
</dbReference>
<evidence type="ECO:0000259" key="16">
    <source>
        <dbReference type="PROSITE" id="PS50103"/>
    </source>
</evidence>
<evidence type="ECO:0000259" key="15">
    <source>
        <dbReference type="PROSITE" id="PS50102"/>
    </source>
</evidence>
<comment type="caution">
    <text evidence="17">The sequence shown here is derived from an EMBL/GenBank/DDBJ whole genome shotgun (WGS) entry which is preliminary data.</text>
</comment>
<comment type="subcellular location">
    <subcellularLocation>
        <location evidence="1">Nucleus</location>
    </subcellularLocation>
</comment>
<evidence type="ECO:0000256" key="3">
    <source>
        <dbReference type="ARBA" id="ARBA00022664"/>
    </source>
</evidence>
<keyword evidence="9" id="KW-0508">mRNA splicing</keyword>
<feature type="compositionally biased region" description="Gly residues" evidence="14">
    <location>
        <begin position="577"/>
        <end position="601"/>
    </location>
</feature>
<evidence type="ECO:0000313" key="18">
    <source>
        <dbReference type="Proteomes" id="UP000612055"/>
    </source>
</evidence>
<dbReference type="PROSITE" id="PS50102">
    <property type="entry name" value="RRM"/>
    <property type="match status" value="1"/>
</dbReference>
<accession>A0A835XM47</accession>
<dbReference type="Gene3D" id="3.30.70.330">
    <property type="match status" value="1"/>
</dbReference>
<dbReference type="EMBL" id="JAEHOE010000121">
    <property type="protein sequence ID" value="KAG2485842.1"/>
    <property type="molecule type" value="Genomic_DNA"/>
</dbReference>
<dbReference type="Pfam" id="PF16131">
    <property type="entry name" value="Torus"/>
    <property type="match status" value="1"/>
</dbReference>
<evidence type="ECO:0000313" key="17">
    <source>
        <dbReference type="EMBL" id="KAG2485842.1"/>
    </source>
</evidence>
<keyword evidence="13" id="KW-0175">Coiled coil</keyword>
<keyword evidence="3" id="KW-0507">mRNA processing</keyword>
<dbReference type="Proteomes" id="UP000612055">
    <property type="component" value="Unassembled WGS sequence"/>
</dbReference>
<evidence type="ECO:0000256" key="2">
    <source>
        <dbReference type="ARBA" id="ARBA00008024"/>
    </source>
</evidence>
<dbReference type="PANTHER" id="PTHR14089">
    <property type="entry name" value="PRE-MRNA-SPLICING FACTOR RBM22"/>
    <property type="match status" value="1"/>
</dbReference>
<keyword evidence="18" id="KW-1185">Reference proteome</keyword>
<proteinExistence type="inferred from homology"/>
<sequence length="621" mass="65744">MHSGAAGPMNPRDPAWPNRPEWLTRPARRQVDDATLAREMQARGGPGERNLWSGRKQGSSANPPGGDRRGRDRELSKYRLVMEADVGRTRGSDAKQHMFCIYFCKGCCSQGSACPYLHRLPTAADEQYAVRDLSADIFGREKRSEQEGYRKGAGTLDRDNRTLFVNYEGAGSYDLPKVRQLLTASFGAYGPVNNIYIVHTKTIAFVRYDWRSSAEFAKEATHKQGLVGSTLGEVLTVRWASEDPNPVAVLAQKRACEEAFGQALMQSYEALAPEQKRARIQELQLASALRAGQVISNYPSTDAQFAQREAQQRQLEEDERARAAAEAAAAEEEDIPFIPPDIYEEQQRLMAAKQAQAQAQAAAKQAADALRADARAYGTGLPPPAAAGSAAAPAAGKQAAAASGGGAGGGAAALPPGPYGGGGSFGAGGFDEAAAAAAVAGGPVDVSQAPDWEKAWADPEIGEKMRADPELRDKLRRARSEHVYNAAYSAHVSAYTSSYGHHHGARAAEQEQAQQAQHVDAQQAAHDYAAWHAQYGGYDQYGQYVGYDPQYAAQYGYGYEQYGGAQGAGEAAAAGREGAGGEAGKGGAEGEGGEGGKGGQADGLSLLGAAYGTDSEGEEDG</sequence>
<evidence type="ECO:0000256" key="10">
    <source>
        <dbReference type="ARBA" id="ARBA00023242"/>
    </source>
</evidence>
<dbReference type="InterPro" id="IPR039171">
    <property type="entry name" value="Cwc2/Slt11"/>
</dbReference>
<evidence type="ECO:0000256" key="8">
    <source>
        <dbReference type="ARBA" id="ARBA00022884"/>
    </source>
</evidence>
<gene>
    <name evidence="17" type="ORF">HYH03_015425</name>
</gene>
<protein>
    <recommendedName>
        <fullName evidence="19">Pre-mRNA-splicing factor cwc2</fullName>
    </recommendedName>
</protein>